<feature type="region of interest" description="Disordered" evidence="1">
    <location>
        <begin position="1"/>
        <end position="23"/>
    </location>
</feature>
<reference evidence="2 3" key="1">
    <citation type="journal article" date="2021" name="Hortic Res">
        <title>Chromosome-scale assembly of the Dendrobium chrysotoxum genome enhances the understanding of orchid evolution.</title>
        <authorList>
            <person name="Zhang Y."/>
            <person name="Zhang G.Q."/>
            <person name="Zhang D."/>
            <person name="Liu X.D."/>
            <person name="Xu X.Y."/>
            <person name="Sun W.H."/>
            <person name="Yu X."/>
            <person name="Zhu X."/>
            <person name="Wang Z.W."/>
            <person name="Zhao X."/>
            <person name="Zhong W.Y."/>
            <person name="Chen H."/>
            <person name="Yin W.L."/>
            <person name="Huang T."/>
            <person name="Niu S.C."/>
            <person name="Liu Z.J."/>
        </authorList>
    </citation>
    <scope>NUCLEOTIDE SEQUENCE [LARGE SCALE GENOMIC DNA]</scope>
    <source>
        <strain evidence="2">Lindl</strain>
    </source>
</reference>
<dbReference type="AlphaFoldDB" id="A0AAV7G9I3"/>
<gene>
    <name evidence="2" type="ORF">IEQ34_019764</name>
</gene>
<protein>
    <submittedName>
        <fullName evidence="2">Uncharacterized protein</fullName>
    </submittedName>
</protein>
<sequence length="114" mass="12220">MEMIHGESSDGAGGSGGGGGGVGAGSNSGSDLYRVRGMELAVGSRWFLGRLVSTVSLSFRVMRYQLSSSLLKTATISSLADEYFVLVQPIHYHREYPPIPSKNKNPPFTLKWPG</sequence>
<organism evidence="2 3">
    <name type="scientific">Dendrobium chrysotoxum</name>
    <name type="common">Orchid</name>
    <dbReference type="NCBI Taxonomy" id="161865"/>
    <lineage>
        <taxon>Eukaryota</taxon>
        <taxon>Viridiplantae</taxon>
        <taxon>Streptophyta</taxon>
        <taxon>Embryophyta</taxon>
        <taxon>Tracheophyta</taxon>
        <taxon>Spermatophyta</taxon>
        <taxon>Magnoliopsida</taxon>
        <taxon>Liliopsida</taxon>
        <taxon>Asparagales</taxon>
        <taxon>Orchidaceae</taxon>
        <taxon>Epidendroideae</taxon>
        <taxon>Malaxideae</taxon>
        <taxon>Dendrobiinae</taxon>
        <taxon>Dendrobium</taxon>
    </lineage>
</organism>
<dbReference type="EMBL" id="JAGFBR010000017">
    <property type="protein sequence ID" value="KAH0452465.1"/>
    <property type="molecule type" value="Genomic_DNA"/>
</dbReference>
<accession>A0AAV7G9I3</accession>
<comment type="caution">
    <text evidence="2">The sequence shown here is derived from an EMBL/GenBank/DDBJ whole genome shotgun (WGS) entry which is preliminary data.</text>
</comment>
<feature type="compositionally biased region" description="Gly residues" evidence="1">
    <location>
        <begin position="11"/>
        <end position="23"/>
    </location>
</feature>
<proteinExistence type="predicted"/>
<evidence type="ECO:0000256" key="1">
    <source>
        <dbReference type="SAM" id="MobiDB-lite"/>
    </source>
</evidence>
<evidence type="ECO:0000313" key="2">
    <source>
        <dbReference type="EMBL" id="KAH0452465.1"/>
    </source>
</evidence>
<dbReference type="Proteomes" id="UP000775213">
    <property type="component" value="Unassembled WGS sequence"/>
</dbReference>
<evidence type="ECO:0000313" key="3">
    <source>
        <dbReference type="Proteomes" id="UP000775213"/>
    </source>
</evidence>
<keyword evidence="3" id="KW-1185">Reference proteome</keyword>
<name>A0AAV7G9I3_DENCH</name>